<gene>
    <name evidence="1" type="ORF">NYQ28_04335</name>
</gene>
<evidence type="ECO:0000313" key="2">
    <source>
        <dbReference type="Proteomes" id="UP001652264"/>
    </source>
</evidence>
<accession>A0ABT2HEV0</accession>
<evidence type="ECO:0000313" key="1">
    <source>
        <dbReference type="EMBL" id="MCS6521793.1"/>
    </source>
</evidence>
<evidence type="ECO:0008006" key="3">
    <source>
        <dbReference type="Google" id="ProtNLM"/>
    </source>
</evidence>
<protein>
    <recommendedName>
        <fullName evidence="3">DUF86 domain-containing protein</fullName>
    </recommendedName>
</protein>
<dbReference type="RefSeq" id="WP_141860548.1">
    <property type="nucleotide sequence ID" value="NZ_BMNV01000003.1"/>
</dbReference>
<keyword evidence="2" id="KW-1185">Reference proteome</keyword>
<dbReference type="EMBL" id="JANVAD010000002">
    <property type="protein sequence ID" value="MCS6521793.1"/>
    <property type="molecule type" value="Genomic_DNA"/>
</dbReference>
<dbReference type="GeneID" id="95323266"/>
<sequence length="124" mass="14190">MSDERFRPRPRDPHTADLNRWPAVRDGLLDLLAECSMIVDRGRSEFDEARSLTYRAAEAVVIHFDDLLGRLPDDRLAMLPADLSLAAVRRTRNILSHDDRRARKEIVWDVVEHRIPAVILAVVG</sequence>
<proteinExistence type="predicted"/>
<dbReference type="Proteomes" id="UP001652264">
    <property type="component" value="Unassembled WGS sequence"/>
</dbReference>
<reference evidence="1 2" key="1">
    <citation type="submission" date="2022-08" db="EMBL/GenBank/DDBJ databases">
        <title>Taxonomy of Curtobacterium flaccumfaciens.</title>
        <authorList>
            <person name="Osdaghi E."/>
            <person name="Taghavi S.M."/>
            <person name="Hamidizade M."/>
            <person name="Abachi H."/>
            <person name="Fazliarab A."/>
            <person name="Baeyen S."/>
            <person name="Portier P."/>
            <person name="Van Vaerenbergh J."/>
            <person name="Jacques M.-A."/>
        </authorList>
    </citation>
    <scope>NUCLEOTIDE SEQUENCE [LARGE SCALE GENOMIC DNA]</scope>
    <source>
        <strain evidence="1 2">LMG8786T</strain>
    </source>
</reference>
<name>A0ABT2HEV0_9MICO</name>
<comment type="caution">
    <text evidence="1">The sequence shown here is derived from an EMBL/GenBank/DDBJ whole genome shotgun (WGS) entry which is preliminary data.</text>
</comment>
<organism evidence="1 2">
    <name type="scientific">Curtobacterium citreum</name>
    <dbReference type="NCBI Taxonomy" id="2036"/>
    <lineage>
        <taxon>Bacteria</taxon>
        <taxon>Bacillati</taxon>
        <taxon>Actinomycetota</taxon>
        <taxon>Actinomycetes</taxon>
        <taxon>Micrococcales</taxon>
        <taxon>Microbacteriaceae</taxon>
        <taxon>Curtobacterium</taxon>
    </lineage>
</organism>